<dbReference type="FunFam" id="3.40.30.10:FF:000016">
    <property type="entry name" value="Glutathione S-transferase F2"/>
    <property type="match status" value="1"/>
</dbReference>
<dbReference type="AlphaFoldDB" id="A0A150Q0A8"/>
<reference evidence="6 7" key="1">
    <citation type="submission" date="2014-02" db="EMBL/GenBank/DDBJ databases">
        <title>The small core and large imbalanced accessory genome model reveals a collaborative survival strategy of Sorangium cellulosum strains in nature.</title>
        <authorList>
            <person name="Han K."/>
            <person name="Peng R."/>
            <person name="Blom J."/>
            <person name="Li Y.-Z."/>
        </authorList>
    </citation>
    <scope>NUCLEOTIDE SEQUENCE [LARGE SCALE GENOMIC DNA]</scope>
    <source>
        <strain evidence="6 7">So0008-312</strain>
    </source>
</reference>
<evidence type="ECO:0000256" key="3">
    <source>
        <dbReference type="RuleBase" id="RU003494"/>
    </source>
</evidence>
<dbReference type="GO" id="GO:0006749">
    <property type="term" value="P:glutathione metabolic process"/>
    <property type="evidence" value="ECO:0007669"/>
    <property type="project" value="TreeGrafter"/>
</dbReference>
<dbReference type="SFLD" id="SFLDS00019">
    <property type="entry name" value="Glutathione_Transferase_(cytos"/>
    <property type="match status" value="1"/>
</dbReference>
<dbReference type="SUPFAM" id="SSF47616">
    <property type="entry name" value="GST C-terminal domain-like"/>
    <property type="match status" value="1"/>
</dbReference>
<organism evidence="6 7">
    <name type="scientific">Sorangium cellulosum</name>
    <name type="common">Polyangium cellulosum</name>
    <dbReference type="NCBI Taxonomy" id="56"/>
    <lineage>
        <taxon>Bacteria</taxon>
        <taxon>Pseudomonadati</taxon>
        <taxon>Myxococcota</taxon>
        <taxon>Polyangia</taxon>
        <taxon>Polyangiales</taxon>
        <taxon>Polyangiaceae</taxon>
        <taxon>Sorangium</taxon>
    </lineage>
</organism>
<dbReference type="EMBL" id="JEMA01001212">
    <property type="protein sequence ID" value="KYF61176.1"/>
    <property type="molecule type" value="Genomic_DNA"/>
</dbReference>
<dbReference type="InterPro" id="IPR036282">
    <property type="entry name" value="Glutathione-S-Trfase_C_sf"/>
</dbReference>
<dbReference type="PROSITE" id="PS50405">
    <property type="entry name" value="GST_CTER"/>
    <property type="match status" value="1"/>
</dbReference>
<dbReference type="Pfam" id="PF00043">
    <property type="entry name" value="GST_C"/>
    <property type="match status" value="1"/>
</dbReference>
<evidence type="ECO:0000259" key="4">
    <source>
        <dbReference type="PROSITE" id="PS50404"/>
    </source>
</evidence>
<evidence type="ECO:0000256" key="2">
    <source>
        <dbReference type="ARBA" id="ARBA00022679"/>
    </source>
</evidence>
<comment type="similarity">
    <text evidence="3">Belongs to the GST superfamily.</text>
</comment>
<dbReference type="RefSeq" id="WP_061613164.1">
    <property type="nucleotide sequence ID" value="NZ_JEMA01001212.1"/>
</dbReference>
<protein>
    <recommendedName>
        <fullName evidence="1">glutathione transferase</fullName>
        <ecNumber evidence="1">2.5.1.18</ecNumber>
    </recommendedName>
</protein>
<dbReference type="GO" id="GO:0005737">
    <property type="term" value="C:cytoplasm"/>
    <property type="evidence" value="ECO:0007669"/>
    <property type="project" value="TreeGrafter"/>
</dbReference>
<comment type="caution">
    <text evidence="6">The sequence shown here is derived from an EMBL/GenBank/DDBJ whole genome shotgun (WGS) entry which is preliminary data.</text>
</comment>
<dbReference type="InterPro" id="IPR036249">
    <property type="entry name" value="Thioredoxin-like_sf"/>
</dbReference>
<dbReference type="OrthoDB" id="9782992at2"/>
<keyword evidence="2" id="KW-0808">Transferase</keyword>
<dbReference type="GO" id="GO:0043295">
    <property type="term" value="F:glutathione binding"/>
    <property type="evidence" value="ECO:0007669"/>
    <property type="project" value="TreeGrafter"/>
</dbReference>
<dbReference type="PANTHER" id="PTHR43900">
    <property type="entry name" value="GLUTATHIONE S-TRANSFERASE RHO"/>
    <property type="match status" value="1"/>
</dbReference>
<proteinExistence type="inferred from homology"/>
<dbReference type="SFLD" id="SFLDG00358">
    <property type="entry name" value="Main_(cytGST)"/>
    <property type="match status" value="1"/>
</dbReference>
<dbReference type="PROSITE" id="PS50404">
    <property type="entry name" value="GST_NTER"/>
    <property type="match status" value="1"/>
</dbReference>
<dbReference type="Pfam" id="PF02798">
    <property type="entry name" value="GST_N"/>
    <property type="match status" value="1"/>
</dbReference>
<dbReference type="GO" id="GO:0004364">
    <property type="term" value="F:glutathione transferase activity"/>
    <property type="evidence" value="ECO:0007669"/>
    <property type="project" value="UniProtKB-EC"/>
</dbReference>
<evidence type="ECO:0000256" key="1">
    <source>
        <dbReference type="ARBA" id="ARBA00012452"/>
    </source>
</evidence>
<dbReference type="InterPro" id="IPR010987">
    <property type="entry name" value="Glutathione-S-Trfase_C-like"/>
</dbReference>
<evidence type="ECO:0000259" key="5">
    <source>
        <dbReference type="PROSITE" id="PS50405"/>
    </source>
</evidence>
<feature type="domain" description="GST C-terminal" evidence="5">
    <location>
        <begin position="86"/>
        <end position="220"/>
    </location>
</feature>
<dbReference type="InterPro" id="IPR004045">
    <property type="entry name" value="Glutathione_S-Trfase_N"/>
</dbReference>
<dbReference type="PANTHER" id="PTHR43900:SF3">
    <property type="entry name" value="GLUTATHIONE S-TRANSFERASE RHO"/>
    <property type="match status" value="1"/>
</dbReference>
<evidence type="ECO:0000313" key="7">
    <source>
        <dbReference type="Proteomes" id="UP000075260"/>
    </source>
</evidence>
<dbReference type="EC" id="2.5.1.18" evidence="1"/>
<dbReference type="SUPFAM" id="SSF52833">
    <property type="entry name" value="Thioredoxin-like"/>
    <property type="match status" value="1"/>
</dbReference>
<feature type="domain" description="GST N-terminal" evidence="4">
    <location>
        <begin position="1"/>
        <end position="81"/>
    </location>
</feature>
<accession>A0A150Q0A8</accession>
<sequence length="220" mass="24715">MKVYGMPESTCTQKVLTVLAEKEHEAELVEVNVLKGEDKTLPEHLARHPFGEIPVLEDDGFLLYESRAIIRYLDQRLPGTSLTPRDIREWARMEQWISSEQSYLSGPAYDVIRSGPVYNLVWSSPGAVYFPPPPDEPMLKKARKDVALAFDVMDRTLSTQPYLAGGSFSLADITHMPYINYLIASGGGDFVSSRPGVAAWWERVTSRPSWRKVGRVLGQS</sequence>
<dbReference type="Gene3D" id="3.40.30.10">
    <property type="entry name" value="Glutaredoxin"/>
    <property type="match status" value="1"/>
</dbReference>
<dbReference type="InterPro" id="IPR004046">
    <property type="entry name" value="GST_C"/>
</dbReference>
<dbReference type="CDD" id="cd03053">
    <property type="entry name" value="GST_N_Phi"/>
    <property type="match status" value="1"/>
</dbReference>
<evidence type="ECO:0000313" key="6">
    <source>
        <dbReference type="EMBL" id="KYF61176.1"/>
    </source>
</evidence>
<gene>
    <name evidence="6" type="ORF">BE15_43940</name>
</gene>
<dbReference type="Gene3D" id="1.20.1050.10">
    <property type="match status" value="1"/>
</dbReference>
<name>A0A150Q0A8_SORCE</name>
<dbReference type="InterPro" id="IPR040079">
    <property type="entry name" value="Glutathione_S-Trfase"/>
</dbReference>
<dbReference type="Proteomes" id="UP000075260">
    <property type="component" value="Unassembled WGS sequence"/>
</dbReference>